<dbReference type="Proteomes" id="UP000284751">
    <property type="component" value="Unassembled WGS sequence"/>
</dbReference>
<protein>
    <submittedName>
        <fullName evidence="1">Uncharacterized protein</fullName>
    </submittedName>
</protein>
<accession>A0A412AZH8</accession>
<sequence>MVKYKPVFFYLFTKHADPSFPAGCIFDMVRKLTASACLCQLYIMGKNAKRKDKNKAIPPTEQHTAQKIQVRISSFLS</sequence>
<proteinExistence type="predicted"/>
<organism evidence="1 2">
    <name type="scientific">[Clostridium] leptum</name>
    <dbReference type="NCBI Taxonomy" id="1535"/>
    <lineage>
        <taxon>Bacteria</taxon>
        <taxon>Bacillati</taxon>
        <taxon>Bacillota</taxon>
        <taxon>Clostridia</taxon>
        <taxon>Eubacteriales</taxon>
        <taxon>Oscillospiraceae</taxon>
        <taxon>Oscillospiraceae incertae sedis</taxon>
    </lineage>
</organism>
<dbReference type="AlphaFoldDB" id="A0A412AZH8"/>
<evidence type="ECO:0000313" key="2">
    <source>
        <dbReference type="Proteomes" id="UP000284751"/>
    </source>
</evidence>
<name>A0A412AZH8_9FIRM</name>
<dbReference type="EMBL" id="QRTC01000010">
    <property type="protein sequence ID" value="RGQ42739.1"/>
    <property type="molecule type" value="Genomic_DNA"/>
</dbReference>
<evidence type="ECO:0000313" key="1">
    <source>
        <dbReference type="EMBL" id="RGQ42739.1"/>
    </source>
</evidence>
<gene>
    <name evidence="1" type="ORF">DWY99_04050</name>
</gene>
<reference evidence="1 2" key="1">
    <citation type="submission" date="2018-08" db="EMBL/GenBank/DDBJ databases">
        <title>A genome reference for cultivated species of the human gut microbiota.</title>
        <authorList>
            <person name="Zou Y."/>
            <person name="Xue W."/>
            <person name="Luo G."/>
        </authorList>
    </citation>
    <scope>NUCLEOTIDE SEQUENCE [LARGE SCALE GENOMIC DNA]</scope>
    <source>
        <strain evidence="1 2">AF28-26</strain>
    </source>
</reference>
<comment type="caution">
    <text evidence="1">The sequence shown here is derived from an EMBL/GenBank/DDBJ whole genome shotgun (WGS) entry which is preliminary data.</text>
</comment>